<evidence type="ECO:0000313" key="2">
    <source>
        <dbReference type="Proteomes" id="UP001364617"/>
    </source>
</evidence>
<gene>
    <name evidence="1" type="ORF">R3I93_015184</name>
</gene>
<accession>A0AAN9CKH7</accession>
<keyword evidence="2" id="KW-1185">Reference proteome</keyword>
<reference evidence="1 2" key="1">
    <citation type="submission" date="2024-02" db="EMBL/GenBank/DDBJ databases">
        <title>Chromosome-level genome assembly of the Eurasian Minnow (Phoxinus phoxinus).</title>
        <authorList>
            <person name="Oriowo T.O."/>
            <person name="Martin S."/>
            <person name="Stange M."/>
            <person name="Chrysostomakis Y."/>
            <person name="Brown T."/>
            <person name="Winkler S."/>
            <person name="Kukowka S."/>
            <person name="Myers E.W."/>
            <person name="Bohne A."/>
        </authorList>
    </citation>
    <scope>NUCLEOTIDE SEQUENCE [LARGE SCALE GENOMIC DNA]</scope>
    <source>
        <strain evidence="1">ZFMK-TIS-60720</strain>
        <tissue evidence="1">Whole Organism</tissue>
    </source>
</reference>
<proteinExistence type="predicted"/>
<dbReference type="Proteomes" id="UP001364617">
    <property type="component" value="Unassembled WGS sequence"/>
</dbReference>
<organism evidence="1 2">
    <name type="scientific">Phoxinus phoxinus</name>
    <name type="common">Eurasian minnow</name>
    <dbReference type="NCBI Taxonomy" id="58324"/>
    <lineage>
        <taxon>Eukaryota</taxon>
        <taxon>Metazoa</taxon>
        <taxon>Chordata</taxon>
        <taxon>Craniata</taxon>
        <taxon>Vertebrata</taxon>
        <taxon>Euteleostomi</taxon>
        <taxon>Actinopterygii</taxon>
        <taxon>Neopterygii</taxon>
        <taxon>Teleostei</taxon>
        <taxon>Ostariophysi</taxon>
        <taxon>Cypriniformes</taxon>
        <taxon>Leuciscidae</taxon>
        <taxon>Phoxininae</taxon>
        <taxon>Phoxinus</taxon>
    </lineage>
</organism>
<comment type="caution">
    <text evidence="1">The sequence shown here is derived from an EMBL/GenBank/DDBJ whole genome shotgun (WGS) entry which is preliminary data.</text>
</comment>
<name>A0AAN9CKH7_9TELE</name>
<protein>
    <submittedName>
        <fullName evidence="1">Uncharacterized protein</fullName>
    </submittedName>
</protein>
<sequence>MFSVGSRITSSAIAVATQPPANSSRCSPSTLLGLLLSRENSTEPAGATSPVRKPSKLTQLRFRLSILSCCSIFA</sequence>
<dbReference type="AlphaFoldDB" id="A0AAN9CKH7"/>
<evidence type="ECO:0000313" key="1">
    <source>
        <dbReference type="EMBL" id="KAK7140954.1"/>
    </source>
</evidence>
<dbReference type="EMBL" id="JAYKXH010000016">
    <property type="protein sequence ID" value="KAK7140954.1"/>
    <property type="molecule type" value="Genomic_DNA"/>
</dbReference>